<reference evidence="6 7" key="1">
    <citation type="submission" date="2013-09" db="EMBL/GenBank/DDBJ databases">
        <title>Corchorus capsularis genome sequencing.</title>
        <authorList>
            <person name="Alam M."/>
            <person name="Haque M.S."/>
            <person name="Islam M.S."/>
            <person name="Emdad E.M."/>
            <person name="Islam M.M."/>
            <person name="Ahmed B."/>
            <person name="Halim A."/>
            <person name="Hossen Q.M.M."/>
            <person name="Hossain M.Z."/>
            <person name="Ahmed R."/>
            <person name="Khan M.M."/>
            <person name="Islam R."/>
            <person name="Rashid M.M."/>
            <person name="Khan S.A."/>
            <person name="Rahman M.S."/>
            <person name="Alam M."/>
        </authorList>
    </citation>
    <scope>NUCLEOTIDE SEQUENCE [LARGE SCALE GENOMIC DNA]</scope>
    <source>
        <strain evidence="7">cv. CVL-1</strain>
        <tissue evidence="6">Whole seedling</tissue>
    </source>
</reference>
<dbReference type="SUPFAM" id="SSF64005">
    <property type="entry name" value="Undecaprenyl diphosphate synthase"/>
    <property type="match status" value="1"/>
</dbReference>
<dbReference type="GO" id="GO:0005783">
    <property type="term" value="C:endoplasmic reticulum"/>
    <property type="evidence" value="ECO:0007669"/>
    <property type="project" value="TreeGrafter"/>
</dbReference>
<sequence length="274" mass="31361">MEKDGINKPARVLWRLGYFLRELIVSTLSVGPIPTHVAFIMDGNRRYGKQQHLNQGGGHVAGYLALKLMVLYCRELGIKYVTAYAFSIDNFKRSPEEVRCIMDLMVEKIEQELSQVDNTFSRMGVRVHFSGKLELLSQPAMDAVKRLMAATAGNSKALLTICFAYTSTDEIVHAVQETCRRKLAPDQIEGKGNYVVKVEDIEKHLYMAVAPEPDIIIRTSGGHRLSNFMLWQSSNTCLITFSQLWPAMSCWHLVWAVLKFQRNYYYLEKKKKQM</sequence>
<dbReference type="OMA" id="HAVQETC"/>
<evidence type="ECO:0000256" key="1">
    <source>
        <dbReference type="ARBA" id="ARBA00002674"/>
    </source>
</evidence>
<evidence type="ECO:0000256" key="2">
    <source>
        <dbReference type="ARBA" id="ARBA00004922"/>
    </source>
</evidence>
<dbReference type="Gramene" id="OMP03233">
    <property type="protein sequence ID" value="OMP03233"/>
    <property type="gene ID" value="CCACVL1_02500"/>
</dbReference>
<name>A0A1R3K826_COCAP</name>
<dbReference type="EMBL" id="AWWV01006095">
    <property type="protein sequence ID" value="OMP03233.1"/>
    <property type="molecule type" value="Genomic_DNA"/>
</dbReference>
<dbReference type="Gene3D" id="3.40.1180.10">
    <property type="entry name" value="Decaprenyl diphosphate synthase-like"/>
    <property type="match status" value="1"/>
</dbReference>
<dbReference type="PROSITE" id="PS01066">
    <property type="entry name" value="UPP_SYNTHASE"/>
    <property type="match status" value="1"/>
</dbReference>
<dbReference type="AlphaFoldDB" id="A0A1R3K826"/>
<evidence type="ECO:0000256" key="4">
    <source>
        <dbReference type="ARBA" id="ARBA00022679"/>
    </source>
</evidence>
<dbReference type="PANTHER" id="PTHR10291:SF18">
    <property type="entry name" value="DEHYDRODOLICHYL DIPHOSPHATE SYNTHASE CPT3"/>
    <property type="match status" value="1"/>
</dbReference>
<dbReference type="EC" id="2.5.1.-" evidence="5"/>
<dbReference type="NCBIfam" id="TIGR00055">
    <property type="entry name" value="uppS"/>
    <property type="match status" value="1"/>
</dbReference>
<evidence type="ECO:0000256" key="5">
    <source>
        <dbReference type="RuleBase" id="RU363018"/>
    </source>
</evidence>
<gene>
    <name evidence="6" type="ORF">CCACVL1_02500</name>
</gene>
<keyword evidence="4 5" id="KW-0808">Transferase</keyword>
<comment type="pathway">
    <text evidence="2">Protein modification; protein glycosylation.</text>
</comment>
<evidence type="ECO:0000313" key="6">
    <source>
        <dbReference type="EMBL" id="OMP03233.1"/>
    </source>
</evidence>
<dbReference type="InterPro" id="IPR001441">
    <property type="entry name" value="UPP_synth-like"/>
</dbReference>
<dbReference type="UniPathway" id="UPA00378"/>
<dbReference type="GO" id="GO:0016094">
    <property type="term" value="P:polyprenol biosynthetic process"/>
    <property type="evidence" value="ECO:0007669"/>
    <property type="project" value="TreeGrafter"/>
</dbReference>
<keyword evidence="7" id="KW-1185">Reference proteome</keyword>
<dbReference type="CDD" id="cd00475">
    <property type="entry name" value="Cis_IPPS"/>
    <property type="match status" value="1"/>
</dbReference>
<proteinExistence type="inferred from homology"/>
<evidence type="ECO:0000313" key="7">
    <source>
        <dbReference type="Proteomes" id="UP000188268"/>
    </source>
</evidence>
<dbReference type="InterPro" id="IPR018520">
    <property type="entry name" value="UPP_synth-like_CS"/>
</dbReference>
<organism evidence="6 7">
    <name type="scientific">Corchorus capsularis</name>
    <name type="common">Jute</name>
    <dbReference type="NCBI Taxonomy" id="210143"/>
    <lineage>
        <taxon>Eukaryota</taxon>
        <taxon>Viridiplantae</taxon>
        <taxon>Streptophyta</taxon>
        <taxon>Embryophyta</taxon>
        <taxon>Tracheophyta</taxon>
        <taxon>Spermatophyta</taxon>
        <taxon>Magnoliopsida</taxon>
        <taxon>eudicotyledons</taxon>
        <taxon>Gunneridae</taxon>
        <taxon>Pentapetalae</taxon>
        <taxon>rosids</taxon>
        <taxon>malvids</taxon>
        <taxon>Malvales</taxon>
        <taxon>Malvaceae</taxon>
        <taxon>Grewioideae</taxon>
        <taxon>Apeibeae</taxon>
        <taxon>Corchorus</taxon>
    </lineage>
</organism>
<dbReference type="HAMAP" id="MF_01139">
    <property type="entry name" value="ISPT"/>
    <property type="match status" value="1"/>
</dbReference>
<dbReference type="STRING" id="210143.A0A1R3K826"/>
<accession>A0A1R3K826</accession>
<dbReference type="PANTHER" id="PTHR10291">
    <property type="entry name" value="DEHYDRODOLICHYL DIPHOSPHATE SYNTHASE FAMILY MEMBER"/>
    <property type="match status" value="1"/>
</dbReference>
<dbReference type="Proteomes" id="UP000188268">
    <property type="component" value="Unassembled WGS sequence"/>
</dbReference>
<dbReference type="OrthoDB" id="4173905at2759"/>
<comment type="function">
    <text evidence="1">Catalyzes cis-prenyl chain elongation to produce the polyprenyl backbone of dolichol, a glycosyl carrier-lipid required for the biosynthesis of several classes of glycoprotein.</text>
</comment>
<dbReference type="Pfam" id="PF01255">
    <property type="entry name" value="Prenyltransf"/>
    <property type="match status" value="1"/>
</dbReference>
<dbReference type="InterPro" id="IPR036424">
    <property type="entry name" value="UPP_synth-like_sf"/>
</dbReference>
<comment type="similarity">
    <text evidence="3 5">Belongs to the UPP synthase family.</text>
</comment>
<comment type="caution">
    <text evidence="6">The sequence shown here is derived from an EMBL/GenBank/DDBJ whole genome shotgun (WGS) entry which is preliminary data.</text>
</comment>
<protein>
    <recommendedName>
        <fullName evidence="5">Alkyl transferase</fullName>
        <ecNumber evidence="5">2.5.1.-</ecNumber>
    </recommendedName>
</protein>
<evidence type="ECO:0000256" key="3">
    <source>
        <dbReference type="ARBA" id="ARBA00005432"/>
    </source>
</evidence>
<dbReference type="GO" id="GO:0045547">
    <property type="term" value="F:ditrans,polycis-polyprenyl diphosphate synthase [(2E,6E)-farnesyl diphosphate specific] activity"/>
    <property type="evidence" value="ECO:0007669"/>
    <property type="project" value="TreeGrafter"/>
</dbReference>